<proteinExistence type="predicted"/>
<accession>A0AA42LRW7</accession>
<evidence type="ECO:0000313" key="2">
    <source>
        <dbReference type="Proteomes" id="UP001161094"/>
    </source>
</evidence>
<dbReference type="RefSeq" id="WP_279996425.1">
    <property type="nucleotide sequence ID" value="NZ_JAOCDZ010000016.1"/>
</dbReference>
<name>A0AA42LRW7_9BURK</name>
<feature type="non-terminal residue" evidence="1">
    <location>
        <position position="86"/>
    </location>
</feature>
<gene>
    <name evidence="1" type="ORF">N5D93_21115</name>
</gene>
<dbReference type="Proteomes" id="UP001161094">
    <property type="component" value="Unassembled WGS sequence"/>
</dbReference>
<dbReference type="AlphaFoldDB" id="A0AA42LRW7"/>
<protein>
    <submittedName>
        <fullName evidence="1">Uncharacterized protein</fullName>
    </submittedName>
</protein>
<evidence type="ECO:0000313" key="1">
    <source>
        <dbReference type="EMBL" id="MDH0738334.1"/>
    </source>
</evidence>
<comment type="caution">
    <text evidence="1">The sequence shown here is derived from an EMBL/GenBank/DDBJ whole genome shotgun (WGS) entry which is preliminary data.</text>
</comment>
<organism evidence="1 2">
    <name type="scientific">Achromobacter spanius</name>
    <dbReference type="NCBI Taxonomy" id="217203"/>
    <lineage>
        <taxon>Bacteria</taxon>
        <taxon>Pseudomonadati</taxon>
        <taxon>Pseudomonadota</taxon>
        <taxon>Betaproteobacteria</taxon>
        <taxon>Burkholderiales</taxon>
        <taxon>Alcaligenaceae</taxon>
        <taxon>Achromobacter</taxon>
    </lineage>
</organism>
<sequence>MARREKTQRRLSYRLIAIPGTSNQLVLGIRWQTVLGEDLQKEALRLARKVKATHFVHSDARSPSVGLLVAKGKERRAKTRASLFSA</sequence>
<dbReference type="EMBL" id="JAOCDZ010000016">
    <property type="protein sequence ID" value="MDH0738334.1"/>
    <property type="molecule type" value="Genomic_DNA"/>
</dbReference>
<reference evidence="1" key="1">
    <citation type="submission" date="2022-09" db="EMBL/GenBank/DDBJ databases">
        <title>Intensive care unit water sources are persistently colonized with multi-drug resistant bacteria and are the site of extensive horizontal gene transfer of antibiotic resistance genes.</title>
        <authorList>
            <person name="Diorio-Toth L."/>
        </authorList>
    </citation>
    <scope>NUCLEOTIDE SEQUENCE</scope>
    <source>
        <strain evidence="1">GD03843</strain>
    </source>
</reference>